<organism evidence="4 5">
    <name type="scientific">Aspergillus cavernicola</name>
    <dbReference type="NCBI Taxonomy" id="176166"/>
    <lineage>
        <taxon>Eukaryota</taxon>
        <taxon>Fungi</taxon>
        <taxon>Dikarya</taxon>
        <taxon>Ascomycota</taxon>
        <taxon>Pezizomycotina</taxon>
        <taxon>Eurotiomycetes</taxon>
        <taxon>Eurotiomycetidae</taxon>
        <taxon>Eurotiales</taxon>
        <taxon>Aspergillaceae</taxon>
        <taxon>Aspergillus</taxon>
        <taxon>Aspergillus subgen. Nidulantes</taxon>
    </lineage>
</organism>
<dbReference type="Proteomes" id="UP001610335">
    <property type="component" value="Unassembled WGS sequence"/>
</dbReference>
<dbReference type="InterPro" id="IPR020904">
    <property type="entry name" value="Sc_DH/Rdtase_CS"/>
</dbReference>
<evidence type="ECO:0000256" key="1">
    <source>
        <dbReference type="ARBA" id="ARBA00006484"/>
    </source>
</evidence>
<evidence type="ECO:0000313" key="4">
    <source>
        <dbReference type="EMBL" id="KAL2826263.1"/>
    </source>
</evidence>
<dbReference type="SUPFAM" id="SSF51735">
    <property type="entry name" value="NAD(P)-binding Rossmann-fold domains"/>
    <property type="match status" value="1"/>
</dbReference>
<evidence type="ECO:0000313" key="5">
    <source>
        <dbReference type="Proteomes" id="UP001610335"/>
    </source>
</evidence>
<comment type="similarity">
    <text evidence="1">Belongs to the short-chain dehydrogenases/reductases (SDR) family.</text>
</comment>
<evidence type="ECO:0000256" key="2">
    <source>
        <dbReference type="ARBA" id="ARBA00022857"/>
    </source>
</evidence>
<dbReference type="Gene3D" id="3.40.50.720">
    <property type="entry name" value="NAD(P)-binding Rossmann-like Domain"/>
    <property type="match status" value="1"/>
</dbReference>
<protein>
    <submittedName>
        <fullName evidence="4">Uncharacterized protein</fullName>
    </submittedName>
</protein>
<comment type="caution">
    <text evidence="4">The sequence shown here is derived from an EMBL/GenBank/DDBJ whole genome shotgun (WGS) entry which is preliminary data.</text>
</comment>
<reference evidence="4 5" key="1">
    <citation type="submission" date="2024-07" db="EMBL/GenBank/DDBJ databases">
        <title>Section-level genome sequencing and comparative genomics of Aspergillus sections Usti and Cavernicolus.</title>
        <authorList>
            <consortium name="Lawrence Berkeley National Laboratory"/>
            <person name="Nybo J.L."/>
            <person name="Vesth T.C."/>
            <person name="Theobald S."/>
            <person name="Frisvad J.C."/>
            <person name="Larsen T.O."/>
            <person name="Kjaerboelling I."/>
            <person name="Rothschild-Mancinelli K."/>
            <person name="Lyhne E.K."/>
            <person name="Kogle M.E."/>
            <person name="Barry K."/>
            <person name="Clum A."/>
            <person name="Na H."/>
            <person name="Ledsgaard L."/>
            <person name="Lin J."/>
            <person name="Lipzen A."/>
            <person name="Kuo A."/>
            <person name="Riley R."/>
            <person name="Mondo S."/>
            <person name="LaButti K."/>
            <person name="Haridas S."/>
            <person name="Pangalinan J."/>
            <person name="Salamov A.A."/>
            <person name="Simmons B.A."/>
            <person name="Magnuson J.K."/>
            <person name="Chen J."/>
            <person name="Drula E."/>
            <person name="Henrissat B."/>
            <person name="Wiebenga A."/>
            <person name="Lubbers R.J."/>
            <person name="Gomes A.C."/>
            <person name="Makela M.R."/>
            <person name="Stajich J."/>
            <person name="Grigoriev I.V."/>
            <person name="Mortensen U.H."/>
            <person name="De vries R.P."/>
            <person name="Baker S.E."/>
            <person name="Andersen M.R."/>
        </authorList>
    </citation>
    <scope>NUCLEOTIDE SEQUENCE [LARGE SCALE GENOMIC DNA]</scope>
    <source>
        <strain evidence="4 5">CBS 600.67</strain>
    </source>
</reference>
<dbReference type="InterPro" id="IPR002347">
    <property type="entry name" value="SDR_fam"/>
</dbReference>
<dbReference type="PROSITE" id="PS00061">
    <property type="entry name" value="ADH_SHORT"/>
    <property type="match status" value="1"/>
</dbReference>
<keyword evidence="2" id="KW-0521">NADP</keyword>
<dbReference type="PRINTS" id="PR00081">
    <property type="entry name" value="GDHRDH"/>
</dbReference>
<evidence type="ECO:0000256" key="3">
    <source>
        <dbReference type="ARBA" id="ARBA00023002"/>
    </source>
</evidence>
<keyword evidence="5" id="KW-1185">Reference proteome</keyword>
<dbReference type="PANTHER" id="PTHR43008">
    <property type="entry name" value="BENZIL REDUCTASE"/>
    <property type="match status" value="1"/>
</dbReference>
<dbReference type="Pfam" id="PF13561">
    <property type="entry name" value="adh_short_C2"/>
    <property type="match status" value="1"/>
</dbReference>
<sequence>MFSQRSLATTLTSQVILRHGLQGPSLSIRRASTGAVNCRIPPTASSYHSQQRGFRTTCPSWSPSAFTPGSVAEKLSLNGKVTVVTGGARGIGLTLAETVAGLGSDVVILDVLQPERELADLEKRYGTRFRYYRMDVTSKPGMDAAFDNVIKDVGRIDNCITSAGLALDKPFLEHTWEESSRILDINVLGSFFSAQLAAKQMIKQGNGGSIVMIASIAAHCAIPAQRVSIYGASKAAIKLLGRTLAVEMAPFNIRVNTLSPGFIATSMSQQFTEIQHVFQTTPPLGRIGTPEDLALAVAYMLSDGASYTTGADIAVTGGLHNGRIDI</sequence>
<dbReference type="InterPro" id="IPR036291">
    <property type="entry name" value="NAD(P)-bd_dom_sf"/>
</dbReference>
<gene>
    <name evidence="4" type="ORF">BDW59DRAFT_161100</name>
</gene>
<dbReference type="EMBL" id="JBFXLS010000031">
    <property type="protein sequence ID" value="KAL2826263.1"/>
    <property type="molecule type" value="Genomic_DNA"/>
</dbReference>
<name>A0ABR4IEU9_9EURO</name>
<accession>A0ABR4IEU9</accession>
<proteinExistence type="inferred from homology"/>
<dbReference type="PANTHER" id="PTHR43008:SF4">
    <property type="entry name" value="CHAIN DEHYDROGENASE, PUTATIVE (AFU_ORTHOLOGUE AFUA_4G08710)-RELATED"/>
    <property type="match status" value="1"/>
</dbReference>
<keyword evidence="3" id="KW-0560">Oxidoreductase</keyword>
<dbReference type="PRINTS" id="PR00080">
    <property type="entry name" value="SDRFAMILY"/>
</dbReference>